<evidence type="ECO:0000259" key="10">
    <source>
        <dbReference type="PROSITE" id="PS50016"/>
    </source>
</evidence>
<evidence type="ECO:0000256" key="6">
    <source>
        <dbReference type="ARBA" id="ARBA00055261"/>
    </source>
</evidence>
<comment type="similarity">
    <text evidence="5">Belongs to the JADE family.</text>
</comment>
<dbReference type="Proteomes" id="UP001458880">
    <property type="component" value="Unassembled WGS sequence"/>
</dbReference>
<dbReference type="PROSITE" id="PS51805">
    <property type="entry name" value="EPHD"/>
    <property type="match status" value="1"/>
</dbReference>
<protein>
    <recommendedName>
        <fullName evidence="7">PHD finger protein rhinoceros</fullName>
    </recommendedName>
</protein>
<dbReference type="SUPFAM" id="SSF57903">
    <property type="entry name" value="FYVE/PHD zinc finger"/>
    <property type="match status" value="1"/>
</dbReference>
<evidence type="ECO:0000256" key="5">
    <source>
        <dbReference type="ARBA" id="ARBA00038371"/>
    </source>
</evidence>
<feature type="domain" description="PHD-type" evidence="11">
    <location>
        <begin position="283"/>
        <end position="400"/>
    </location>
</feature>
<feature type="compositionally biased region" description="Basic and acidic residues" evidence="9">
    <location>
        <begin position="866"/>
        <end position="887"/>
    </location>
</feature>
<feature type="compositionally biased region" description="Low complexity" evidence="9">
    <location>
        <begin position="1772"/>
        <end position="1783"/>
    </location>
</feature>
<dbReference type="SMART" id="SM00249">
    <property type="entry name" value="PHD"/>
    <property type="match status" value="2"/>
</dbReference>
<feature type="compositionally biased region" description="Basic and acidic residues" evidence="9">
    <location>
        <begin position="1039"/>
        <end position="1057"/>
    </location>
</feature>
<evidence type="ECO:0000256" key="7">
    <source>
        <dbReference type="ARBA" id="ARBA00068706"/>
    </source>
</evidence>
<feature type="compositionally biased region" description="Basic and acidic residues" evidence="9">
    <location>
        <begin position="1331"/>
        <end position="1342"/>
    </location>
</feature>
<dbReference type="PROSITE" id="PS01359">
    <property type="entry name" value="ZF_PHD_1"/>
    <property type="match status" value="1"/>
</dbReference>
<feature type="region of interest" description="Disordered" evidence="9">
    <location>
        <begin position="628"/>
        <end position="888"/>
    </location>
</feature>
<feature type="compositionally biased region" description="Basic residues" evidence="9">
    <location>
        <begin position="678"/>
        <end position="698"/>
    </location>
</feature>
<evidence type="ECO:0000256" key="1">
    <source>
        <dbReference type="ARBA" id="ARBA00022723"/>
    </source>
</evidence>
<comment type="function">
    <text evidence="6">May function as a negative regulator of the EGFR/Ras/MAPK signaling pathway during eye development.</text>
</comment>
<dbReference type="GO" id="GO:0008270">
    <property type="term" value="F:zinc ion binding"/>
    <property type="evidence" value="ECO:0007669"/>
    <property type="project" value="UniProtKB-KW"/>
</dbReference>
<feature type="region of interest" description="Disordered" evidence="9">
    <location>
        <begin position="1278"/>
        <end position="1318"/>
    </location>
</feature>
<feature type="region of interest" description="Disordered" evidence="9">
    <location>
        <begin position="407"/>
        <end position="433"/>
    </location>
</feature>
<dbReference type="InterPro" id="IPR034732">
    <property type="entry name" value="EPHD"/>
</dbReference>
<dbReference type="Gene3D" id="3.30.40.10">
    <property type="entry name" value="Zinc/RING finger domain, C3HC4 (zinc finger)"/>
    <property type="match status" value="2"/>
</dbReference>
<dbReference type="PANTHER" id="PTHR13793">
    <property type="entry name" value="PHD FINGER PROTEINS"/>
    <property type="match status" value="1"/>
</dbReference>
<feature type="compositionally biased region" description="Basic and acidic residues" evidence="9">
    <location>
        <begin position="1106"/>
        <end position="1122"/>
    </location>
</feature>
<dbReference type="PROSITE" id="PS50016">
    <property type="entry name" value="ZF_PHD_2"/>
    <property type="match status" value="1"/>
</dbReference>
<dbReference type="InterPro" id="IPR019786">
    <property type="entry name" value="Zinc_finger_PHD-type_CS"/>
</dbReference>
<evidence type="ECO:0000256" key="2">
    <source>
        <dbReference type="ARBA" id="ARBA00022737"/>
    </source>
</evidence>
<evidence type="ECO:0000313" key="13">
    <source>
        <dbReference type="Proteomes" id="UP001458880"/>
    </source>
</evidence>
<reference evidence="12 13" key="1">
    <citation type="journal article" date="2024" name="BMC Genomics">
        <title>De novo assembly and annotation of Popillia japonica's genome with initial clues to its potential as an invasive pest.</title>
        <authorList>
            <person name="Cucini C."/>
            <person name="Boschi S."/>
            <person name="Funari R."/>
            <person name="Cardaioli E."/>
            <person name="Iannotti N."/>
            <person name="Marturano G."/>
            <person name="Paoli F."/>
            <person name="Bruttini M."/>
            <person name="Carapelli A."/>
            <person name="Frati F."/>
            <person name="Nardi F."/>
        </authorList>
    </citation>
    <scope>NUCLEOTIDE SEQUENCE [LARGE SCALE GENOMIC DNA]</scope>
    <source>
        <strain evidence="12">DMR45628</strain>
    </source>
</reference>
<dbReference type="InterPro" id="IPR050701">
    <property type="entry name" value="Histone_Mod_Regulator"/>
</dbReference>
<gene>
    <name evidence="12" type="ORF">QE152_g5093</name>
</gene>
<dbReference type="PANTHER" id="PTHR13793:SF160">
    <property type="entry name" value="PHD FINGER PROTEIN RHINOCEROS"/>
    <property type="match status" value="1"/>
</dbReference>
<evidence type="ECO:0000256" key="9">
    <source>
        <dbReference type="SAM" id="MobiDB-lite"/>
    </source>
</evidence>
<feature type="compositionally biased region" description="Polar residues" evidence="9">
    <location>
        <begin position="1463"/>
        <end position="1474"/>
    </location>
</feature>
<dbReference type="Pfam" id="PF13831">
    <property type="entry name" value="PHD_2"/>
    <property type="match status" value="1"/>
</dbReference>
<keyword evidence="13" id="KW-1185">Reference proteome</keyword>
<keyword evidence="2" id="KW-0677">Repeat</keyword>
<evidence type="ECO:0000313" key="12">
    <source>
        <dbReference type="EMBL" id="KAK9751351.1"/>
    </source>
</evidence>
<dbReference type="FunFam" id="3.30.40.10:FF:000030">
    <property type="entry name" value="Protein Jade-1 isoform 1"/>
    <property type="match status" value="1"/>
</dbReference>
<feature type="compositionally biased region" description="Low complexity" evidence="9">
    <location>
        <begin position="638"/>
        <end position="650"/>
    </location>
</feature>
<feature type="compositionally biased region" description="Polar residues" evidence="9">
    <location>
        <begin position="751"/>
        <end position="761"/>
    </location>
</feature>
<feature type="compositionally biased region" description="Polar residues" evidence="9">
    <location>
        <begin position="1699"/>
        <end position="1712"/>
    </location>
</feature>
<dbReference type="Pfam" id="PF13832">
    <property type="entry name" value="zf-HC5HC2H_2"/>
    <property type="match status" value="1"/>
</dbReference>
<feature type="compositionally biased region" description="Basic and acidic residues" evidence="9">
    <location>
        <begin position="1085"/>
        <end position="1097"/>
    </location>
</feature>
<dbReference type="CDD" id="cd15671">
    <property type="entry name" value="ePHD_JADE"/>
    <property type="match status" value="1"/>
</dbReference>
<feature type="compositionally biased region" description="Basic and acidic residues" evidence="9">
    <location>
        <begin position="1446"/>
        <end position="1462"/>
    </location>
</feature>
<dbReference type="FunFam" id="3.30.40.10:FF:000004">
    <property type="entry name" value="Jade family PHD finger 2"/>
    <property type="match status" value="1"/>
</dbReference>
<feature type="compositionally biased region" description="Polar residues" evidence="9">
    <location>
        <begin position="805"/>
        <end position="817"/>
    </location>
</feature>
<feature type="region of interest" description="Disordered" evidence="9">
    <location>
        <begin position="14"/>
        <end position="41"/>
    </location>
</feature>
<dbReference type="InterPro" id="IPR013083">
    <property type="entry name" value="Znf_RING/FYVE/PHD"/>
</dbReference>
<dbReference type="InterPro" id="IPR011011">
    <property type="entry name" value="Znf_FYVE_PHD"/>
</dbReference>
<accession>A0AAW1MXE1</accession>
<feature type="region of interest" description="Disordered" evidence="9">
    <location>
        <begin position="1768"/>
        <end position="1790"/>
    </location>
</feature>
<keyword evidence="3 8" id="KW-0863">Zinc-finger</keyword>
<proteinExistence type="inferred from homology"/>
<feature type="compositionally biased region" description="Low complexity" evidence="9">
    <location>
        <begin position="1058"/>
        <end position="1084"/>
    </location>
</feature>
<evidence type="ECO:0000256" key="8">
    <source>
        <dbReference type="PROSITE-ProRule" id="PRU00146"/>
    </source>
</evidence>
<feature type="compositionally biased region" description="Polar residues" evidence="9">
    <location>
        <begin position="784"/>
        <end position="793"/>
    </location>
</feature>
<sequence length="1856" mass="209956">MIGVKDKYVVVQIKRPNRSDDGSVPAKRRKRPTAEEEEAASLAPWQTRALNDFKIYNRTTTEAPAELFRKDLISAMKLPDSEPLAPDEYWVISDPWKQEWERGVQVPVNPDSLPEPSVTVTHCSNSFKPQHEFKLPKTRYIRITKDDRFKSDEHLLSNAPALGEAACSYDLDECDVAWLKLVNEERLCMGMNPITEDQLERVLERLEIRCWDKIQSILRNEEGLGIEYDENVICDVCRSPDSEEGNEMVFCDSCNICVHQACYGITRIPEGQWLCCTCALSQRPDCVLCPNKGGAMKCTRSGKHWAHVSCALWIPEVSIGCVEKMEPITKISSIPQSRWALICVLCRERVGACIQCSVKTCKTAYHVTCAFKHGLEMRAIIEDENADDGVKLRSYCEKHSKSSKKEKSVCSGSEDDDSKRRKRKDMTSEEKNQARAARLQEIESEFYKHVSVKDIVNIEIDNEALQYIYNYWKLKRKAGNNKPLLPPKSDDVDMLSHKQEQADLEKMKMFVQLRQDLERVRNLCYMVSRREKLSRTFFRMREQTFHKQAAVLASGYQNLSMPVVQAVIEANHGPSIYDRLYSHNGAEDHTTDFDIVLARIAGLKSPQDERRSDYNGVFKENNPYKKVYFNGSSKRRSGSLYDSSMSSASSSDERPKDKENRMQTSSEEEKVTSDRKKITSTHKRNTNSKVSERRHKRSSVASKTKVDSSSEGEVKKTVKDWGSLSKSRLVQMENELGISGSDSDDLMPFRTSKQTESQKTAVASIYSDSDSTDTSTRHDDKSSNAASDSQQNRMRTKAAVKEFSQKPSTSKCPNKSSSENKKRTKEDTKRNAANKAKDYVPSDLIVPQRKAAKKASENMKSTTTGRVKEQQHSNDNEVKTSVEEKIKNKPKLKATKDIKEVKEAPKKELKNDIFDIDKEMDKLENQEILAYVPQRQAAKKATEHIKSLGKPGVIESDADKAKIAEHNKIKKIEPDIKKKEVEEKPAKVFETKRKSSSNSSTSSTSSSSTDSSSSSTSDSEDEPQSKTQSESSFLVQSREPTKRSSAKDRPFLDKDAKSSATSSSSDSSDSSRSSTPTKPIPVTKPKVEHVNQQEQRKPHVAKSIRKSTDKKSTPPEREEPVRIRGKGRRRGRPRSSNAGDWVRDVNVRPGDIANSQRRILDREEPKIRKGKSIDMEDQSEKESDNATKPIKLLSPIRKADKKLDDVNLTVSNLEKEILERKAGREGVASKAKSTLDKLFRSDKKEKLALSNIERQKSMQKLKSPEKVSKISDTLTTTLIKAQKPAEKLKSAERPAYSEKLDKSNKPSEKDIKGSDVSDKIYDKAIHAEKLSLKSPDKVKSPEKSTNFSEKSIKSPEKSLKSPGKLDRTLEKTKNHENQVDKLLTPPEKDSEVIIIDDIASPINTPDAKNKCELSDKAIVSHVDLESTITDEKNFESVHQICDQLNDRDLDRQKTSPSEEKKQTNAASQSRSIFSPQPHDKETDLFDEFDNILPDDFGMPKEDDVLKNPMAISINNVSIFKEDSKEDSARETLNLVEKLRMEMSKKSTSYDVDDSVSVASSIRNDSDRAEFTEQIVPNNVIETTQKDDPSIDEQRRTNIEMRIDITEIKYNEKEDIRYTTNQVNIVTNDVLTEQHQHVHHTVAGEADERWVPPSDTYQNVEQKTYTSHNSSDITQSYLSNFEGQHLGHTINNVQVDAALPTQNDNSSLPSQMDVSADDEMQKSQSPNLQDRRVTQTPYLDPASMDCIPSPSPYADIHPQAKWADRHVIPNRRSSSSSAASTTSSPAHRTEVEDELMKRQEMMIVNPMDVPYGVIPPFAPNPLEGFSAYTDQPQCSYVPSAFIWCPIPWFTLHDKSWS</sequence>
<feature type="compositionally biased region" description="Basic and acidic residues" evidence="9">
    <location>
        <begin position="704"/>
        <end position="719"/>
    </location>
</feature>
<feature type="region of interest" description="Disordered" evidence="9">
    <location>
        <begin position="1446"/>
        <end position="1480"/>
    </location>
</feature>
<keyword evidence="4" id="KW-0862">Zinc</keyword>
<feature type="compositionally biased region" description="Basic and acidic residues" evidence="9">
    <location>
        <begin position="957"/>
        <end position="993"/>
    </location>
</feature>
<feature type="region of interest" description="Disordered" evidence="9">
    <location>
        <begin position="1699"/>
        <end position="1731"/>
    </location>
</feature>
<feature type="region of interest" description="Disordered" evidence="9">
    <location>
        <begin position="937"/>
        <end position="1189"/>
    </location>
</feature>
<feature type="compositionally biased region" description="Basic and acidic residues" evidence="9">
    <location>
        <begin position="1350"/>
        <end position="1379"/>
    </location>
</feature>
<feature type="compositionally biased region" description="Basic and acidic residues" evidence="9">
    <location>
        <begin position="651"/>
        <end position="677"/>
    </location>
</feature>
<feature type="compositionally biased region" description="Basic residues" evidence="9">
    <location>
        <begin position="1123"/>
        <end position="1133"/>
    </location>
</feature>
<dbReference type="Pfam" id="PF10513">
    <property type="entry name" value="EPL1"/>
    <property type="match status" value="1"/>
</dbReference>
<comment type="caution">
    <text evidence="12">The sequence shown here is derived from an EMBL/GenBank/DDBJ whole genome shotgun (WGS) entry which is preliminary data.</text>
</comment>
<feature type="compositionally biased region" description="Low complexity" evidence="9">
    <location>
        <begin position="996"/>
        <end position="1017"/>
    </location>
</feature>
<dbReference type="GO" id="GO:0006357">
    <property type="term" value="P:regulation of transcription by RNA polymerase II"/>
    <property type="evidence" value="ECO:0007669"/>
    <property type="project" value="TreeGrafter"/>
</dbReference>
<feature type="compositionally biased region" description="Polar residues" evidence="9">
    <location>
        <begin position="1025"/>
        <end position="1035"/>
    </location>
</feature>
<name>A0AAW1MXE1_POPJA</name>
<feature type="compositionally biased region" description="Basic and acidic residues" evidence="9">
    <location>
        <begin position="1158"/>
        <end position="1185"/>
    </location>
</feature>
<dbReference type="InterPro" id="IPR019787">
    <property type="entry name" value="Znf_PHD-finger"/>
</dbReference>
<feature type="compositionally biased region" description="Basic and acidic residues" evidence="9">
    <location>
        <begin position="818"/>
        <end position="840"/>
    </location>
</feature>
<feature type="region of interest" description="Disordered" evidence="9">
    <location>
        <begin position="1331"/>
        <end position="1385"/>
    </location>
</feature>
<feature type="compositionally biased region" description="Basic and acidic residues" evidence="9">
    <location>
        <begin position="1283"/>
        <end position="1318"/>
    </location>
</feature>
<dbReference type="EMBL" id="JASPKY010000029">
    <property type="protein sequence ID" value="KAK9751351.1"/>
    <property type="molecule type" value="Genomic_DNA"/>
</dbReference>
<evidence type="ECO:0000256" key="4">
    <source>
        <dbReference type="ARBA" id="ARBA00022833"/>
    </source>
</evidence>
<evidence type="ECO:0000256" key="3">
    <source>
        <dbReference type="ARBA" id="ARBA00022771"/>
    </source>
</evidence>
<feature type="domain" description="PHD-type" evidence="10">
    <location>
        <begin position="231"/>
        <end position="281"/>
    </location>
</feature>
<dbReference type="InterPro" id="IPR019542">
    <property type="entry name" value="Enhancer_polycomb-like_N"/>
</dbReference>
<evidence type="ECO:0000259" key="11">
    <source>
        <dbReference type="PROSITE" id="PS51805"/>
    </source>
</evidence>
<dbReference type="InterPro" id="IPR001965">
    <property type="entry name" value="Znf_PHD"/>
</dbReference>
<keyword evidence="1" id="KW-0479">Metal-binding</keyword>
<dbReference type="CDD" id="cd15573">
    <property type="entry name" value="PHD_JADE"/>
    <property type="match status" value="1"/>
</dbReference>
<organism evidence="12 13">
    <name type="scientific">Popillia japonica</name>
    <name type="common">Japanese beetle</name>
    <dbReference type="NCBI Taxonomy" id="7064"/>
    <lineage>
        <taxon>Eukaryota</taxon>
        <taxon>Metazoa</taxon>
        <taxon>Ecdysozoa</taxon>
        <taxon>Arthropoda</taxon>
        <taxon>Hexapoda</taxon>
        <taxon>Insecta</taxon>
        <taxon>Pterygota</taxon>
        <taxon>Neoptera</taxon>
        <taxon>Endopterygota</taxon>
        <taxon>Coleoptera</taxon>
        <taxon>Polyphaga</taxon>
        <taxon>Scarabaeiformia</taxon>
        <taxon>Scarabaeidae</taxon>
        <taxon>Rutelinae</taxon>
        <taxon>Popillia</taxon>
    </lineage>
</organism>